<dbReference type="SUPFAM" id="SSF47226">
    <property type="entry name" value="Histidine-containing phosphotransfer domain, HPT domain"/>
    <property type="match status" value="1"/>
</dbReference>
<evidence type="ECO:0000259" key="6">
    <source>
        <dbReference type="PROSITE" id="PS50894"/>
    </source>
</evidence>
<feature type="domain" description="Response regulatory" evidence="5">
    <location>
        <begin position="8"/>
        <end position="122"/>
    </location>
</feature>
<organism evidence="7 8">
    <name type="scientific">Lysobacter capsici AZ78</name>
    <dbReference type="NCBI Taxonomy" id="1444315"/>
    <lineage>
        <taxon>Bacteria</taxon>
        <taxon>Pseudomonadati</taxon>
        <taxon>Pseudomonadota</taxon>
        <taxon>Gammaproteobacteria</taxon>
        <taxon>Lysobacterales</taxon>
        <taxon>Lysobacteraceae</taxon>
        <taxon>Lysobacter</taxon>
    </lineage>
</organism>
<evidence type="ECO:0000256" key="4">
    <source>
        <dbReference type="PROSITE-ProRule" id="PRU00169"/>
    </source>
</evidence>
<dbReference type="OrthoDB" id="5966285at2"/>
<dbReference type="Gene3D" id="1.20.120.160">
    <property type="entry name" value="HPT domain"/>
    <property type="match status" value="1"/>
</dbReference>
<comment type="caution">
    <text evidence="7">The sequence shown here is derived from an EMBL/GenBank/DDBJ whole genome shotgun (WGS) entry which is preliminary data.</text>
</comment>
<sequence length="242" mass="25797">MKNPQVPRVLLVEDDPTSRAFLTAAVEAMPAEVDGADTLAAAMALGNAQDYQLWLFDAHLPDGSGIDLLERLRRLHPATPALAHTATGESEVRNRLIASGFSDVLVKPLPAAAVRCAIRRLLSLPEHDAPASSSTASPQEEAPVWDDDIAARALNGNRVHIATLRGLFTQELPNARRSICAAAQLGNLEALRGELHKLRASCGFVGAARLAQAVQALQAQPDSSVLLQRFDQVALDTAEQIG</sequence>
<dbReference type="GO" id="GO:0004672">
    <property type="term" value="F:protein kinase activity"/>
    <property type="evidence" value="ECO:0007669"/>
    <property type="project" value="UniProtKB-ARBA"/>
</dbReference>
<proteinExistence type="predicted"/>
<evidence type="ECO:0000256" key="1">
    <source>
        <dbReference type="ARBA" id="ARBA00022553"/>
    </source>
</evidence>
<dbReference type="InterPro" id="IPR001789">
    <property type="entry name" value="Sig_transdc_resp-reg_receiver"/>
</dbReference>
<dbReference type="SUPFAM" id="SSF52172">
    <property type="entry name" value="CheY-like"/>
    <property type="match status" value="1"/>
</dbReference>
<feature type="modified residue" description="Phosphohistidine" evidence="3">
    <location>
        <position position="196"/>
    </location>
</feature>
<dbReference type="PROSITE" id="PS50110">
    <property type="entry name" value="RESPONSE_REGULATORY"/>
    <property type="match status" value="1"/>
</dbReference>
<protein>
    <submittedName>
        <fullName evidence="7">Response regulator</fullName>
    </submittedName>
</protein>
<dbReference type="Gene3D" id="3.40.50.2300">
    <property type="match status" value="1"/>
</dbReference>
<dbReference type="AlphaFoldDB" id="A0A125TZY5"/>
<keyword evidence="1 4" id="KW-0597">Phosphoprotein</keyword>
<dbReference type="InterPro" id="IPR036641">
    <property type="entry name" value="HPT_dom_sf"/>
</dbReference>
<keyword evidence="2" id="KW-0902">Two-component regulatory system</keyword>
<evidence type="ECO:0000313" key="7">
    <source>
        <dbReference type="EMBL" id="KWS02219.1"/>
    </source>
</evidence>
<evidence type="ECO:0000259" key="5">
    <source>
        <dbReference type="PROSITE" id="PS50110"/>
    </source>
</evidence>
<dbReference type="InterPro" id="IPR050595">
    <property type="entry name" value="Bact_response_regulator"/>
</dbReference>
<dbReference type="EMBL" id="JAJA02000003">
    <property type="protein sequence ID" value="KWS02219.1"/>
    <property type="molecule type" value="Genomic_DNA"/>
</dbReference>
<feature type="domain" description="HPt" evidence="6">
    <location>
        <begin position="157"/>
        <end position="242"/>
    </location>
</feature>
<dbReference type="InterPro" id="IPR011006">
    <property type="entry name" value="CheY-like_superfamily"/>
</dbReference>
<dbReference type="RefSeq" id="WP_036112176.1">
    <property type="nucleotide sequence ID" value="NZ_JAJA02000003.1"/>
</dbReference>
<feature type="modified residue" description="4-aspartylphosphate" evidence="4">
    <location>
        <position position="57"/>
    </location>
</feature>
<dbReference type="Proteomes" id="UP000023435">
    <property type="component" value="Unassembled WGS sequence"/>
</dbReference>
<dbReference type="SMART" id="SM00448">
    <property type="entry name" value="REC"/>
    <property type="match status" value="1"/>
</dbReference>
<dbReference type="CDD" id="cd00156">
    <property type="entry name" value="REC"/>
    <property type="match status" value="1"/>
</dbReference>
<dbReference type="Pfam" id="PF00072">
    <property type="entry name" value="Response_reg"/>
    <property type="match status" value="1"/>
</dbReference>
<dbReference type="PANTHER" id="PTHR44591:SF21">
    <property type="entry name" value="TWO-COMPONENT RESPONSE REGULATOR"/>
    <property type="match status" value="1"/>
</dbReference>
<dbReference type="PROSITE" id="PS50894">
    <property type="entry name" value="HPT"/>
    <property type="match status" value="1"/>
</dbReference>
<dbReference type="GO" id="GO:0000160">
    <property type="term" value="P:phosphorelay signal transduction system"/>
    <property type="evidence" value="ECO:0007669"/>
    <property type="project" value="UniProtKB-KW"/>
</dbReference>
<evidence type="ECO:0000256" key="2">
    <source>
        <dbReference type="ARBA" id="ARBA00023012"/>
    </source>
</evidence>
<evidence type="ECO:0000256" key="3">
    <source>
        <dbReference type="PROSITE-ProRule" id="PRU00110"/>
    </source>
</evidence>
<dbReference type="PANTHER" id="PTHR44591">
    <property type="entry name" value="STRESS RESPONSE REGULATOR PROTEIN 1"/>
    <property type="match status" value="1"/>
</dbReference>
<evidence type="ECO:0000313" key="8">
    <source>
        <dbReference type="Proteomes" id="UP000023435"/>
    </source>
</evidence>
<dbReference type="Pfam" id="PF01627">
    <property type="entry name" value="Hpt"/>
    <property type="match status" value="1"/>
</dbReference>
<dbReference type="InterPro" id="IPR008207">
    <property type="entry name" value="Sig_transdc_His_kin_Hpt_dom"/>
</dbReference>
<accession>A0A125TZY5</accession>
<reference evidence="7 8" key="1">
    <citation type="journal article" date="2014" name="Genome Announc.">
        <title>Draft Genome Sequence of Lysobacter capsici AZ78, a Bacterium Antagonistic to Plant-Pathogenic Oomycetes.</title>
        <authorList>
            <person name="Puopolo G."/>
            <person name="Sonego P."/>
            <person name="Engelen K."/>
            <person name="Pertot I."/>
        </authorList>
    </citation>
    <scope>NUCLEOTIDE SEQUENCE [LARGE SCALE GENOMIC DNA]</scope>
    <source>
        <strain evidence="7 8">AZ78</strain>
    </source>
</reference>
<gene>
    <name evidence="7" type="ORF">AZ78_5352</name>
</gene>
<name>A0A125TZY5_9GAMM</name>
<keyword evidence="8" id="KW-1185">Reference proteome</keyword>